<feature type="domain" description="Bacteriophage tail tape measure C-terminal" evidence="2">
    <location>
        <begin position="781"/>
        <end position="851"/>
    </location>
</feature>
<feature type="domain" description="Tape measure protein N-terminal" evidence="3">
    <location>
        <begin position="12"/>
        <end position="199"/>
    </location>
</feature>
<protein>
    <submittedName>
        <fullName evidence="4">Lambda family phage tail tape measure protein</fullName>
    </submittedName>
</protein>
<dbReference type="NCBIfam" id="TIGR02675">
    <property type="entry name" value="tape_meas_nterm"/>
    <property type="match status" value="1"/>
</dbReference>
<evidence type="ECO:0000259" key="3">
    <source>
        <dbReference type="Pfam" id="PF20155"/>
    </source>
</evidence>
<dbReference type="Pfam" id="PF09718">
    <property type="entry name" value="Tape_meas_lam_C"/>
    <property type="match status" value="1"/>
</dbReference>
<comment type="caution">
    <text evidence="4">The sequence shown here is derived from an EMBL/GenBank/DDBJ whole genome shotgun (WGS) entry which is preliminary data.</text>
</comment>
<proteinExistence type="predicted"/>
<dbReference type="EMBL" id="SMAP01000001">
    <property type="protein sequence ID" value="TCT25896.1"/>
    <property type="molecule type" value="Genomic_DNA"/>
</dbReference>
<sequence>MGLSAGLSGLGRLVDQVRSVDARLRQVTTSTQEFAAAQRLALDLSAKTGAGYEAVAALYSRLAMTAKDYGLNQERVAAVTEITANALKVSGASASESASVITQLSQALGSGVLRGDEFNSIMENGGALAKALADGLKRPIGELKALAEQGLLTTDIVVTALESQRAKLAQAAAAMPRTIGQSLTAMRDAFGQTIVQMDQAIGASHAAGQAFDALARNMQGIVAVGLPTALAGIALMLGRAAGAGAAYLGDVYRRIVGDNAARASAISLAAARLDFARAELAAAQATVASTAGMARLTTVQTVLVPAQQRLTAAQTALNAAQAAGSLTARTLSAALALVGGPVGLIVTLLTAGATAWAIWGNRAAEAGDKAKSAADNAREAIEQANAARDRLERTQKFGSGDAGTLREGVAAAADQIAAKTRAIVEAQRAADQAAQRMRFAREGGDIAALADYQRQLDRIKTLRAEVAGLQRDREANIARLRQLEASGEEGAQAPGAPSDAARMLANRQWDAYIAQYRSKADQLKAALAELKTLAKQKGLSEDSAEFRAAAAAVRKRYAEDAKSPSLSARETEAVARAQAEARLALLKDEVERAKAVLDEGYQDRLLSAADYYRRKAQLELRENAAEQERLRAQLESLQRAQGKAKGGERERIAGELVQAQAQLAILQNQAGDIERRAARATAKAELDGVDQQLSRAQALLQAVEQSAQARVAIGLETEVEARKRVVEATRAQGEALARELIPQIERLLATVTDPVVLAQLQAALDKVRQMQAEGREKTAFDGLSQSVRDYAAKAADAFGSAREAATRAFQGIEDALTDLVVKGKADFRGLVVSILADLARLQLQQGLAKLFQIALPGLAKNAAGGVYASPSLSAYSGGVYDSPRVFAFAKGVGVFGEAGPEAIMPLKRGRDGKLGVVAQGGGGGSITVNVAVDASGQRDGVGGDARGLDLGRRIQAAVKAVLVDEQRPGGLLAGRA</sequence>
<evidence type="ECO:0000259" key="2">
    <source>
        <dbReference type="Pfam" id="PF09718"/>
    </source>
</evidence>
<feature type="coiled-coil region" evidence="1">
    <location>
        <begin position="576"/>
        <end position="706"/>
    </location>
</feature>
<organism evidence="4 5">
    <name type="scientific">Thermomonas haemolytica</name>
    <dbReference type="NCBI Taxonomy" id="141949"/>
    <lineage>
        <taxon>Bacteria</taxon>
        <taxon>Pseudomonadati</taxon>
        <taxon>Pseudomonadota</taxon>
        <taxon>Gammaproteobacteria</taxon>
        <taxon>Lysobacterales</taxon>
        <taxon>Lysobacteraceae</taxon>
        <taxon>Thermomonas</taxon>
    </lineage>
</organism>
<reference evidence="4 5" key="1">
    <citation type="submission" date="2019-03" db="EMBL/GenBank/DDBJ databases">
        <title>Genomic Encyclopedia of Type Strains, Phase IV (KMG-IV): sequencing the most valuable type-strain genomes for metagenomic binning, comparative biology and taxonomic classification.</title>
        <authorList>
            <person name="Goeker M."/>
        </authorList>
    </citation>
    <scope>NUCLEOTIDE SEQUENCE [LARGE SCALE GENOMIC DNA]</scope>
    <source>
        <strain evidence="4 5">DSM 13605</strain>
    </source>
</reference>
<dbReference type="InterPro" id="IPR013491">
    <property type="entry name" value="Tape_meas_N"/>
</dbReference>
<feature type="coiled-coil region" evidence="1">
    <location>
        <begin position="367"/>
        <end position="472"/>
    </location>
</feature>
<dbReference type="Pfam" id="PF20155">
    <property type="entry name" value="TMP_3"/>
    <property type="match status" value="1"/>
</dbReference>
<accession>A0A4R3NBV9</accession>
<dbReference type="AlphaFoldDB" id="A0A4R3NBV9"/>
<name>A0A4R3NBV9_9GAMM</name>
<dbReference type="Proteomes" id="UP000295414">
    <property type="component" value="Unassembled WGS sequence"/>
</dbReference>
<keyword evidence="1" id="KW-0175">Coiled coil</keyword>
<gene>
    <name evidence="4" type="ORF">EDC34_101222</name>
</gene>
<keyword evidence="5" id="KW-1185">Reference proteome</keyword>
<evidence type="ECO:0000256" key="1">
    <source>
        <dbReference type="SAM" id="Coils"/>
    </source>
</evidence>
<evidence type="ECO:0000313" key="5">
    <source>
        <dbReference type="Proteomes" id="UP000295414"/>
    </source>
</evidence>
<evidence type="ECO:0000313" key="4">
    <source>
        <dbReference type="EMBL" id="TCT25896.1"/>
    </source>
</evidence>
<dbReference type="InterPro" id="IPR006431">
    <property type="entry name" value="Phage_tape_meas_C"/>
</dbReference>